<dbReference type="Proteomes" id="UP001529510">
    <property type="component" value="Unassembled WGS sequence"/>
</dbReference>
<feature type="non-terminal residue" evidence="1">
    <location>
        <position position="1"/>
    </location>
</feature>
<organism evidence="1 2">
    <name type="scientific">Cirrhinus mrigala</name>
    <name type="common">Mrigala</name>
    <dbReference type="NCBI Taxonomy" id="683832"/>
    <lineage>
        <taxon>Eukaryota</taxon>
        <taxon>Metazoa</taxon>
        <taxon>Chordata</taxon>
        <taxon>Craniata</taxon>
        <taxon>Vertebrata</taxon>
        <taxon>Euteleostomi</taxon>
        <taxon>Actinopterygii</taxon>
        <taxon>Neopterygii</taxon>
        <taxon>Teleostei</taxon>
        <taxon>Ostariophysi</taxon>
        <taxon>Cypriniformes</taxon>
        <taxon>Cyprinidae</taxon>
        <taxon>Labeoninae</taxon>
        <taxon>Labeonini</taxon>
        <taxon>Cirrhinus</taxon>
    </lineage>
</organism>
<proteinExistence type="predicted"/>
<sequence length="72" mass="7958">STSKKKAPTLHWEPALNYTYNTSSFKDGTSFLVVNRLYLPDKAKISELICVATYTSESGSVQQKSTLQLITG</sequence>
<reference evidence="1 2" key="1">
    <citation type="submission" date="2024-05" db="EMBL/GenBank/DDBJ databases">
        <title>Genome sequencing and assembly of Indian major carp, Cirrhinus mrigala (Hamilton, 1822).</title>
        <authorList>
            <person name="Mohindra V."/>
            <person name="Chowdhury L.M."/>
            <person name="Lal K."/>
            <person name="Jena J.K."/>
        </authorList>
    </citation>
    <scope>NUCLEOTIDE SEQUENCE [LARGE SCALE GENOMIC DNA]</scope>
    <source>
        <strain evidence="1">CM1030</strain>
        <tissue evidence="1">Blood</tissue>
    </source>
</reference>
<keyword evidence="2" id="KW-1185">Reference proteome</keyword>
<name>A0ABD0QD67_CIRMR</name>
<accession>A0ABD0QD67</accession>
<protein>
    <submittedName>
        <fullName evidence="1">Uncharacterized protein</fullName>
    </submittedName>
</protein>
<dbReference type="EMBL" id="JAMKFB020000009">
    <property type="protein sequence ID" value="KAL0183837.1"/>
    <property type="molecule type" value="Genomic_DNA"/>
</dbReference>
<comment type="caution">
    <text evidence="1">The sequence shown here is derived from an EMBL/GenBank/DDBJ whole genome shotgun (WGS) entry which is preliminary data.</text>
</comment>
<evidence type="ECO:0000313" key="2">
    <source>
        <dbReference type="Proteomes" id="UP001529510"/>
    </source>
</evidence>
<evidence type="ECO:0000313" key="1">
    <source>
        <dbReference type="EMBL" id="KAL0183837.1"/>
    </source>
</evidence>
<dbReference type="AlphaFoldDB" id="A0ABD0QD67"/>
<gene>
    <name evidence="1" type="ORF">M9458_019533</name>
</gene>